<keyword evidence="4" id="KW-1185">Reference proteome</keyword>
<dbReference type="EMBL" id="JBHIRY010000023">
    <property type="protein sequence ID" value="MFB5762685.1"/>
    <property type="molecule type" value="Genomic_DNA"/>
</dbReference>
<dbReference type="InterPro" id="IPR021486">
    <property type="entry name" value="DUF3139"/>
</dbReference>
<accession>A0ABV5C805</accession>
<evidence type="ECO:0000313" key="4">
    <source>
        <dbReference type="Proteomes" id="UP001580430"/>
    </source>
</evidence>
<proteinExistence type="predicted"/>
<dbReference type="Pfam" id="PF11337">
    <property type="entry name" value="DUF3139"/>
    <property type="match status" value="1"/>
</dbReference>
<evidence type="ECO:0000256" key="1">
    <source>
        <dbReference type="SAM" id="MobiDB-lite"/>
    </source>
</evidence>
<feature type="region of interest" description="Disordered" evidence="1">
    <location>
        <begin position="94"/>
        <end position="113"/>
    </location>
</feature>
<keyword evidence="2" id="KW-0812">Transmembrane</keyword>
<gene>
    <name evidence="3" type="ORF">ACE5LO_20090</name>
</gene>
<reference evidence="3 4" key="1">
    <citation type="submission" date="2024-09" db="EMBL/GenBank/DDBJ databases">
        <title>Paenibacillus zeirhizospherea sp. nov., isolated from surface of the maize (Zea mays) roots in a horticulture field, Hungary.</title>
        <authorList>
            <person name="Marton D."/>
            <person name="Farkas M."/>
            <person name="Bedics A."/>
            <person name="Toth E."/>
            <person name="Tancsics A."/>
            <person name="Boka K."/>
            <person name="Marati G."/>
            <person name="Kriszt B."/>
            <person name="Cserhati M."/>
        </authorList>
    </citation>
    <scope>NUCLEOTIDE SEQUENCE [LARGE SCALE GENOMIC DNA]</scope>
    <source>
        <strain evidence="3 4">JCM 18446</strain>
    </source>
</reference>
<dbReference type="RefSeq" id="WP_375521779.1">
    <property type="nucleotide sequence ID" value="NZ_JBHIRY010000023.1"/>
</dbReference>
<dbReference type="Proteomes" id="UP001580430">
    <property type="component" value="Unassembled WGS sequence"/>
</dbReference>
<feature type="transmembrane region" description="Helical" evidence="2">
    <location>
        <begin position="6"/>
        <end position="25"/>
    </location>
</feature>
<evidence type="ECO:0000256" key="2">
    <source>
        <dbReference type="SAM" id="Phobius"/>
    </source>
</evidence>
<feature type="compositionally biased region" description="Basic and acidic residues" evidence="1">
    <location>
        <begin position="102"/>
        <end position="113"/>
    </location>
</feature>
<organism evidence="3 4">
    <name type="scientific">Paenibacillus medicaginis</name>
    <dbReference type="NCBI Taxonomy" id="1470560"/>
    <lineage>
        <taxon>Bacteria</taxon>
        <taxon>Bacillati</taxon>
        <taxon>Bacillota</taxon>
        <taxon>Bacilli</taxon>
        <taxon>Bacillales</taxon>
        <taxon>Paenibacillaceae</taxon>
        <taxon>Paenibacillus</taxon>
    </lineage>
</organism>
<sequence>MKVKIWGIVVLIIIASFLLTGYIGIEIFKNKTTDEVKSYLIEQKGYKEDDIIEIQTVISKTPIVSTSVVFKDELNARYFYKKDMGRIEQYTYAPATNQGGRPEFKHKEKDLGL</sequence>
<keyword evidence="2" id="KW-1133">Transmembrane helix</keyword>
<name>A0ABV5C805_9BACL</name>
<protein>
    <submittedName>
        <fullName evidence="3">DUF3139 domain-containing protein</fullName>
    </submittedName>
</protein>
<comment type="caution">
    <text evidence="3">The sequence shown here is derived from an EMBL/GenBank/DDBJ whole genome shotgun (WGS) entry which is preliminary data.</text>
</comment>
<evidence type="ECO:0000313" key="3">
    <source>
        <dbReference type="EMBL" id="MFB5762685.1"/>
    </source>
</evidence>
<keyword evidence="2" id="KW-0472">Membrane</keyword>